<sequence length="108" mass="11957">MNASPDPVVTSSIVDPTISEIRYPARTPKAVERYSPAYERSWRCGTAARLAGQPNCRELPGSDEHYLQPVVRKHPLLPSSEPVVGQSRGGVVNGRAWDTTLWKRKESS</sequence>
<dbReference type="EMBL" id="OZ034813">
    <property type="protein sequence ID" value="CAL1354688.1"/>
    <property type="molecule type" value="Genomic_DNA"/>
</dbReference>
<organism evidence="1 2">
    <name type="scientific">Linum trigynum</name>
    <dbReference type="NCBI Taxonomy" id="586398"/>
    <lineage>
        <taxon>Eukaryota</taxon>
        <taxon>Viridiplantae</taxon>
        <taxon>Streptophyta</taxon>
        <taxon>Embryophyta</taxon>
        <taxon>Tracheophyta</taxon>
        <taxon>Spermatophyta</taxon>
        <taxon>Magnoliopsida</taxon>
        <taxon>eudicotyledons</taxon>
        <taxon>Gunneridae</taxon>
        <taxon>Pentapetalae</taxon>
        <taxon>rosids</taxon>
        <taxon>fabids</taxon>
        <taxon>Malpighiales</taxon>
        <taxon>Linaceae</taxon>
        <taxon>Linum</taxon>
    </lineage>
</organism>
<dbReference type="AlphaFoldDB" id="A0AAV2CDT7"/>
<reference evidence="1 2" key="1">
    <citation type="submission" date="2024-04" db="EMBL/GenBank/DDBJ databases">
        <authorList>
            <person name="Fracassetti M."/>
        </authorList>
    </citation>
    <scope>NUCLEOTIDE SEQUENCE [LARGE SCALE GENOMIC DNA]</scope>
</reference>
<keyword evidence="2" id="KW-1185">Reference proteome</keyword>
<evidence type="ECO:0000313" key="2">
    <source>
        <dbReference type="Proteomes" id="UP001497516"/>
    </source>
</evidence>
<accession>A0AAV2CDT7</accession>
<name>A0AAV2CDT7_9ROSI</name>
<dbReference type="Proteomes" id="UP001497516">
    <property type="component" value="Chromosome 1"/>
</dbReference>
<proteinExistence type="predicted"/>
<gene>
    <name evidence="1" type="ORF">LTRI10_LOCUS2486</name>
</gene>
<protein>
    <submittedName>
        <fullName evidence="1">Uncharacterized protein</fullName>
    </submittedName>
</protein>
<evidence type="ECO:0000313" key="1">
    <source>
        <dbReference type="EMBL" id="CAL1354688.1"/>
    </source>
</evidence>